<reference evidence="1" key="1">
    <citation type="submission" date="2014-11" db="EMBL/GenBank/DDBJ databases">
        <authorList>
            <person name="Amaro Gonzalez C."/>
        </authorList>
    </citation>
    <scope>NUCLEOTIDE SEQUENCE</scope>
</reference>
<evidence type="ECO:0000313" key="1">
    <source>
        <dbReference type="EMBL" id="JAH86049.1"/>
    </source>
</evidence>
<dbReference type="AlphaFoldDB" id="A0A0E9W6P2"/>
<sequence length="32" mass="3564">MEHSSRPHLHTCLCHNTITSSTALCNILLTND</sequence>
<reference evidence="1" key="2">
    <citation type="journal article" date="2015" name="Fish Shellfish Immunol.">
        <title>Early steps in the European eel (Anguilla anguilla)-Vibrio vulnificus interaction in the gills: Role of the RtxA13 toxin.</title>
        <authorList>
            <person name="Callol A."/>
            <person name="Pajuelo D."/>
            <person name="Ebbesson L."/>
            <person name="Teles M."/>
            <person name="MacKenzie S."/>
            <person name="Amaro C."/>
        </authorList>
    </citation>
    <scope>NUCLEOTIDE SEQUENCE</scope>
</reference>
<proteinExistence type="predicted"/>
<accession>A0A0E9W6P2</accession>
<organism evidence="1">
    <name type="scientific">Anguilla anguilla</name>
    <name type="common">European freshwater eel</name>
    <name type="synonym">Muraena anguilla</name>
    <dbReference type="NCBI Taxonomy" id="7936"/>
    <lineage>
        <taxon>Eukaryota</taxon>
        <taxon>Metazoa</taxon>
        <taxon>Chordata</taxon>
        <taxon>Craniata</taxon>
        <taxon>Vertebrata</taxon>
        <taxon>Euteleostomi</taxon>
        <taxon>Actinopterygii</taxon>
        <taxon>Neopterygii</taxon>
        <taxon>Teleostei</taxon>
        <taxon>Anguilliformes</taxon>
        <taxon>Anguillidae</taxon>
        <taxon>Anguilla</taxon>
    </lineage>
</organism>
<dbReference type="EMBL" id="GBXM01022528">
    <property type="protein sequence ID" value="JAH86049.1"/>
    <property type="molecule type" value="Transcribed_RNA"/>
</dbReference>
<name>A0A0E9W6P2_ANGAN</name>
<protein>
    <submittedName>
        <fullName evidence="1">Uncharacterized protein</fullName>
    </submittedName>
</protein>